<reference evidence="5" key="3">
    <citation type="journal article" date="2019" name="Int. J. Syst. Evol. Microbiol.">
        <title>The Global Catalogue of Microorganisms (GCM) 10K type strain sequencing project: providing services to taxonomists for standard genome sequencing and annotation.</title>
        <authorList>
            <consortium name="The Broad Institute Genomics Platform"/>
            <consortium name="The Broad Institute Genome Sequencing Center for Infectious Disease"/>
            <person name="Wu L."/>
            <person name="Ma J."/>
        </authorList>
    </citation>
    <scope>NUCLEOTIDE SEQUENCE [LARGE SCALE GENOMIC DNA]</scope>
    <source>
        <strain evidence="5">KCTC 62575</strain>
    </source>
</reference>
<evidence type="ECO:0000313" key="4">
    <source>
        <dbReference type="Proteomes" id="UP000240957"/>
    </source>
</evidence>
<feature type="signal peptide" evidence="1">
    <location>
        <begin position="1"/>
        <end position="22"/>
    </location>
</feature>
<evidence type="ECO:0000313" key="3">
    <source>
        <dbReference type="EMBL" id="RFC82855.1"/>
    </source>
</evidence>
<dbReference type="RefSeq" id="WP_107009025.1">
    <property type="nucleotide sequence ID" value="NZ_JAVIDQ010000016.1"/>
</dbReference>
<reference evidence="2" key="1">
    <citation type="journal article" date="2014" name="Int. J. Syst. Evol. Microbiol.">
        <title>Complete genome of a new Firmicutes species belonging to the dominant human colonic microbiota ('Ruminococcus bicirculans') reveals two chromosomes and a selective capacity to utilize plant glucans.</title>
        <authorList>
            <consortium name="NISC Comparative Sequencing Program"/>
            <person name="Wegmann U."/>
            <person name="Louis P."/>
            <person name="Goesmann A."/>
            <person name="Henrissat B."/>
            <person name="Duncan S.H."/>
            <person name="Flint H.J."/>
        </authorList>
    </citation>
    <scope>NUCLEOTIDE SEQUENCE</scope>
    <source>
        <strain evidence="2">KCTC 62575</strain>
    </source>
</reference>
<accession>A0A371YMZ2</accession>
<protein>
    <submittedName>
        <fullName evidence="3">Uncharacterized protein</fullName>
    </submittedName>
</protein>
<dbReference type="Proteomes" id="UP001595455">
    <property type="component" value="Unassembled WGS sequence"/>
</dbReference>
<dbReference type="AlphaFoldDB" id="A0A371YMZ2"/>
<feature type="chain" id="PRO_5016952421" evidence="1">
    <location>
        <begin position="23"/>
        <end position="59"/>
    </location>
</feature>
<organism evidence="3 4">
    <name type="scientific">Acinetobacter sichuanensis</name>
    <dbReference type="NCBI Taxonomy" id="2136183"/>
    <lineage>
        <taxon>Bacteria</taxon>
        <taxon>Pseudomonadati</taxon>
        <taxon>Pseudomonadota</taxon>
        <taxon>Gammaproteobacteria</taxon>
        <taxon>Moraxellales</taxon>
        <taxon>Moraxellaceae</taxon>
        <taxon>Acinetobacter</taxon>
    </lineage>
</organism>
<dbReference type="EMBL" id="PYIX02000025">
    <property type="protein sequence ID" value="RFC82855.1"/>
    <property type="molecule type" value="Genomic_DNA"/>
</dbReference>
<gene>
    <name evidence="2" type="ORF">ACFODO_10165</name>
    <name evidence="3" type="ORF">C9E89_014125</name>
</gene>
<evidence type="ECO:0000313" key="5">
    <source>
        <dbReference type="Proteomes" id="UP001595455"/>
    </source>
</evidence>
<dbReference type="EMBL" id="JBHRSF010000034">
    <property type="protein sequence ID" value="MFC2995626.1"/>
    <property type="molecule type" value="Genomic_DNA"/>
</dbReference>
<proteinExistence type="predicted"/>
<evidence type="ECO:0000256" key="1">
    <source>
        <dbReference type="SAM" id="SignalP"/>
    </source>
</evidence>
<keyword evidence="1" id="KW-0732">Signal</keyword>
<reference evidence="3 4" key="2">
    <citation type="submission" date="2018-08" db="EMBL/GenBank/DDBJ databases">
        <title>The draft genome of Acinetobacter sichuanensis strain WCHAc060041.</title>
        <authorList>
            <person name="Qin J."/>
            <person name="Feng Y."/>
            <person name="Zong Z."/>
        </authorList>
    </citation>
    <scope>NUCLEOTIDE SEQUENCE [LARGE SCALE GENOMIC DNA]</scope>
    <source>
        <strain evidence="3 4">WCHAc060041</strain>
    </source>
</reference>
<evidence type="ECO:0000313" key="2">
    <source>
        <dbReference type="EMBL" id="MFC2995626.1"/>
    </source>
</evidence>
<name>A0A371YMZ2_9GAMM</name>
<dbReference type="Proteomes" id="UP000240957">
    <property type="component" value="Unassembled WGS sequence"/>
</dbReference>
<keyword evidence="5" id="KW-1185">Reference proteome</keyword>
<sequence>MKTVSKLCLAALISTQCAIAIAAENQAETPAATEAVAQETVVVSEASASAVVATEEAAK</sequence>
<reference evidence="2" key="4">
    <citation type="submission" date="2024-09" db="EMBL/GenBank/DDBJ databases">
        <authorList>
            <person name="Sun Q."/>
            <person name="Mori K."/>
        </authorList>
    </citation>
    <scope>NUCLEOTIDE SEQUENCE</scope>
    <source>
        <strain evidence="2">KCTC 62575</strain>
    </source>
</reference>
<comment type="caution">
    <text evidence="3">The sequence shown here is derived from an EMBL/GenBank/DDBJ whole genome shotgun (WGS) entry which is preliminary data.</text>
</comment>